<evidence type="ECO:0000256" key="1">
    <source>
        <dbReference type="ARBA" id="ARBA00001974"/>
    </source>
</evidence>
<dbReference type="SUPFAM" id="SSF51905">
    <property type="entry name" value="FAD/NAD(P)-binding domain"/>
    <property type="match status" value="1"/>
</dbReference>
<evidence type="ECO:0000256" key="5">
    <source>
        <dbReference type="ARBA" id="ARBA00022630"/>
    </source>
</evidence>
<comment type="subunit">
    <text evidence="9 11">Homodimer. Heterotetramer of two MnmE and two MnmG subunits.</text>
</comment>
<comment type="caution">
    <text evidence="13">The sequence shown here is derived from an EMBL/GenBank/DDBJ whole genome shotgun (WGS) entry which is preliminary data.</text>
</comment>
<dbReference type="FunFam" id="3.50.50.60:FF:000002">
    <property type="entry name" value="tRNA uridine 5-carboxymethylaminomethyl modification enzyme MnmG"/>
    <property type="match status" value="1"/>
</dbReference>
<keyword evidence="6 11" id="KW-0819">tRNA processing</keyword>
<dbReference type="PROSITE" id="PS01281">
    <property type="entry name" value="GIDA_2"/>
    <property type="match status" value="1"/>
</dbReference>
<dbReference type="Pfam" id="PF01134">
    <property type="entry name" value="GIDA"/>
    <property type="match status" value="1"/>
</dbReference>
<dbReference type="Proteomes" id="UP000824094">
    <property type="component" value="Unassembled WGS sequence"/>
</dbReference>
<gene>
    <name evidence="11 13" type="primary">mnmG</name>
    <name evidence="11" type="synonym">gidA</name>
    <name evidence="13" type="ORF">IAB05_01145</name>
</gene>
<dbReference type="EMBL" id="DVNF01000038">
    <property type="protein sequence ID" value="HIU59977.1"/>
    <property type="molecule type" value="Genomic_DNA"/>
</dbReference>
<sequence length="618" mass="68595">MKKVFDAVVIGAGHAGVEAAMALAKLGKRTLLTTLSAEAVAFMACNPNIGGTAKGHLVKEIDALGGVMGEVADEATIQVRMLNRAGGEAVHSLRAQVDKNLYHRLMKRRCESTENLSVLEAEVTEIIFDGKKVAGVVTANGDEIEARAAVIATGVYLDARIITGGYERKTGPAGFMRSTGLSENLVKYGLDIRRFKTGTPMRVLSRSIDYDEMELQPGESGLPTFGMLTDFTPENDFPCYLTYTNAETHKIILENLDRAPLYNGSISGIGPRYCPSIETKVVRFKDKERHQIFVEPEGKDTYEMYIQGLSTSLPFDVQERMLHTVKGLTHAEITRYGYAIEYDCLNPKCLNASLQIKGYEGLYSAGQINGSSGYEEAAAQGLVAGINAARYLDGKEPVILSRHSSYIGVLIDDLVTKGTEEPYRMMTSRAEYRLHLRQDNADLRLTELGYKIGLAGDKRYDRLLKKRAEIDELTGLFNRLRYRASDLTERGIDLAGSNKVSFTVTELIKMGTLIEDIRKLIPNADNYMTEAIISAVIDVKYAGYLEKEVKRVQEEQRLNDHRIPDDIDYDKVDGLRIEAREKLKDIRPMTLGQASRISGVNSADITVLLIYLKKKKAE</sequence>
<evidence type="ECO:0000256" key="3">
    <source>
        <dbReference type="ARBA" id="ARBA00007653"/>
    </source>
</evidence>
<comment type="function">
    <text evidence="2 11">NAD-binding protein involved in the addition of a carboxymethylaminomethyl (cmnm) group at the wobble position (U34) of certain tRNAs, forming tRNA-cmnm(5)s(2)U34.</text>
</comment>
<reference evidence="13" key="2">
    <citation type="journal article" date="2021" name="PeerJ">
        <title>Extensive microbial diversity within the chicken gut microbiome revealed by metagenomics and culture.</title>
        <authorList>
            <person name="Gilroy R."/>
            <person name="Ravi A."/>
            <person name="Getino M."/>
            <person name="Pursley I."/>
            <person name="Horton D.L."/>
            <person name="Alikhan N.F."/>
            <person name="Baker D."/>
            <person name="Gharbi K."/>
            <person name="Hall N."/>
            <person name="Watson M."/>
            <person name="Adriaenssens E.M."/>
            <person name="Foster-Nyarko E."/>
            <person name="Jarju S."/>
            <person name="Secka A."/>
            <person name="Antonio M."/>
            <person name="Oren A."/>
            <person name="Chaudhuri R.R."/>
            <person name="La Ragione R."/>
            <person name="Hildebrand F."/>
            <person name="Pallen M.J."/>
        </authorList>
    </citation>
    <scope>NUCLEOTIDE SEQUENCE</scope>
    <source>
        <strain evidence="13">18911</strain>
    </source>
</reference>
<evidence type="ECO:0000256" key="10">
    <source>
        <dbReference type="ARBA" id="ARBA00031800"/>
    </source>
</evidence>
<evidence type="ECO:0000256" key="7">
    <source>
        <dbReference type="ARBA" id="ARBA00022827"/>
    </source>
</evidence>
<dbReference type="InterPro" id="IPR047001">
    <property type="entry name" value="MnmG_C_subdom"/>
</dbReference>
<dbReference type="InterPro" id="IPR002218">
    <property type="entry name" value="MnmG-rel"/>
</dbReference>
<feature type="binding site" evidence="11">
    <location>
        <position position="178"/>
    </location>
    <ligand>
        <name>FAD</name>
        <dbReference type="ChEBI" id="CHEBI:57692"/>
    </ligand>
</feature>
<evidence type="ECO:0000259" key="12">
    <source>
        <dbReference type="SMART" id="SM01228"/>
    </source>
</evidence>
<dbReference type="InterPro" id="IPR040131">
    <property type="entry name" value="MnmG_N"/>
</dbReference>
<dbReference type="GO" id="GO:0002098">
    <property type="term" value="P:tRNA wobble uridine modification"/>
    <property type="evidence" value="ECO:0007669"/>
    <property type="project" value="InterPro"/>
</dbReference>
<evidence type="ECO:0000256" key="11">
    <source>
        <dbReference type="HAMAP-Rule" id="MF_00129"/>
    </source>
</evidence>
<dbReference type="PANTHER" id="PTHR11806">
    <property type="entry name" value="GLUCOSE INHIBITED DIVISION PROTEIN A"/>
    <property type="match status" value="1"/>
</dbReference>
<feature type="binding site" evidence="11">
    <location>
        <begin position="270"/>
        <end position="284"/>
    </location>
    <ligand>
        <name>NAD(+)</name>
        <dbReference type="ChEBI" id="CHEBI:57540"/>
    </ligand>
</feature>
<dbReference type="InterPro" id="IPR036188">
    <property type="entry name" value="FAD/NAD-bd_sf"/>
</dbReference>
<protein>
    <recommendedName>
        <fullName evidence="4 11">tRNA uridine 5-carboxymethylaminomethyl modification enzyme MnmG</fullName>
    </recommendedName>
    <alternativeName>
        <fullName evidence="10 11">Glucose-inhibited division protein A</fullName>
    </alternativeName>
</protein>
<dbReference type="InterPro" id="IPR004416">
    <property type="entry name" value="MnmG"/>
</dbReference>
<evidence type="ECO:0000256" key="2">
    <source>
        <dbReference type="ARBA" id="ARBA00003717"/>
    </source>
</evidence>
<proteinExistence type="inferred from homology"/>
<dbReference type="FunFam" id="1.10.150.570:FF:000001">
    <property type="entry name" value="tRNA uridine 5-carboxymethylaminomethyl modification enzyme MnmG"/>
    <property type="match status" value="1"/>
</dbReference>
<dbReference type="Gene3D" id="3.50.50.60">
    <property type="entry name" value="FAD/NAD(P)-binding domain"/>
    <property type="match status" value="2"/>
</dbReference>
<dbReference type="InterPro" id="IPR049312">
    <property type="entry name" value="GIDA_C_N"/>
</dbReference>
<evidence type="ECO:0000313" key="14">
    <source>
        <dbReference type="Proteomes" id="UP000824094"/>
    </source>
</evidence>
<accession>A0A9D1SHM8</accession>
<dbReference type="InterPro" id="IPR044920">
    <property type="entry name" value="MnmG_C_subdom_sf"/>
</dbReference>
<keyword evidence="8 11" id="KW-0520">NAD</keyword>
<evidence type="ECO:0000313" key="13">
    <source>
        <dbReference type="EMBL" id="HIU59977.1"/>
    </source>
</evidence>
<feature type="binding site" evidence="11">
    <location>
        <position position="367"/>
    </location>
    <ligand>
        <name>FAD</name>
        <dbReference type="ChEBI" id="CHEBI:57692"/>
    </ligand>
</feature>
<dbReference type="GO" id="GO:0005829">
    <property type="term" value="C:cytosol"/>
    <property type="evidence" value="ECO:0007669"/>
    <property type="project" value="TreeGrafter"/>
</dbReference>
<dbReference type="PRINTS" id="PR00411">
    <property type="entry name" value="PNDRDTASEI"/>
</dbReference>
<keyword evidence="11" id="KW-0963">Cytoplasm</keyword>
<dbReference type="InterPro" id="IPR020595">
    <property type="entry name" value="MnmG-rel_CS"/>
</dbReference>
<dbReference type="GO" id="GO:0030488">
    <property type="term" value="P:tRNA methylation"/>
    <property type="evidence" value="ECO:0007669"/>
    <property type="project" value="TreeGrafter"/>
</dbReference>
<evidence type="ECO:0000256" key="9">
    <source>
        <dbReference type="ARBA" id="ARBA00025948"/>
    </source>
</evidence>
<evidence type="ECO:0000256" key="6">
    <source>
        <dbReference type="ARBA" id="ARBA00022694"/>
    </source>
</evidence>
<feature type="binding site" evidence="11">
    <location>
        <begin position="11"/>
        <end position="16"/>
    </location>
    <ligand>
        <name>FAD</name>
        <dbReference type="ChEBI" id="CHEBI:57692"/>
    </ligand>
</feature>
<dbReference type="Pfam" id="PF21680">
    <property type="entry name" value="GIDA_C_1st"/>
    <property type="match status" value="1"/>
</dbReference>
<keyword evidence="5 11" id="KW-0285">Flavoprotein</keyword>
<dbReference type="PANTHER" id="PTHR11806:SF0">
    <property type="entry name" value="PROTEIN MTO1 HOMOLOG, MITOCHONDRIAL"/>
    <property type="match status" value="1"/>
</dbReference>
<dbReference type="AlphaFoldDB" id="A0A9D1SHM8"/>
<name>A0A9D1SHM8_9FIRM</name>
<dbReference type="NCBIfam" id="TIGR00136">
    <property type="entry name" value="mnmG_gidA"/>
    <property type="match status" value="1"/>
</dbReference>
<comment type="subcellular location">
    <subcellularLocation>
        <location evidence="11">Cytoplasm</location>
    </subcellularLocation>
</comment>
<organism evidence="13 14">
    <name type="scientific">Candidatus Stercoripulliclostridium merdigallinarum</name>
    <dbReference type="NCBI Taxonomy" id="2840951"/>
    <lineage>
        <taxon>Bacteria</taxon>
        <taxon>Bacillati</taxon>
        <taxon>Bacillota</taxon>
        <taxon>Clostridia</taxon>
        <taxon>Eubacteriales</taxon>
        <taxon>Candidatus Stercoripulliclostridium</taxon>
    </lineage>
</organism>
<dbReference type="Gene3D" id="1.10.150.570">
    <property type="entry name" value="GidA associated domain, C-terminal subdomain"/>
    <property type="match status" value="1"/>
</dbReference>
<dbReference type="PROSITE" id="PS01280">
    <property type="entry name" value="GIDA_1"/>
    <property type="match status" value="1"/>
</dbReference>
<evidence type="ECO:0000256" key="4">
    <source>
        <dbReference type="ARBA" id="ARBA00020461"/>
    </source>
</evidence>
<dbReference type="GO" id="GO:0050660">
    <property type="term" value="F:flavin adenine dinucleotide binding"/>
    <property type="evidence" value="ECO:0007669"/>
    <property type="project" value="UniProtKB-UniRule"/>
</dbReference>
<comment type="similarity">
    <text evidence="3 11">Belongs to the MnmG family.</text>
</comment>
<comment type="cofactor">
    <cofactor evidence="1 11">
        <name>FAD</name>
        <dbReference type="ChEBI" id="CHEBI:57692"/>
    </cofactor>
</comment>
<dbReference type="Pfam" id="PF13932">
    <property type="entry name" value="SAM_GIDA_C"/>
    <property type="match status" value="1"/>
</dbReference>
<dbReference type="InterPro" id="IPR026904">
    <property type="entry name" value="MnmG_C"/>
</dbReference>
<evidence type="ECO:0000256" key="8">
    <source>
        <dbReference type="ARBA" id="ARBA00023027"/>
    </source>
</evidence>
<feature type="binding site" evidence="11">
    <location>
        <position position="123"/>
    </location>
    <ligand>
        <name>FAD</name>
        <dbReference type="ChEBI" id="CHEBI:57692"/>
    </ligand>
</feature>
<reference evidence="13" key="1">
    <citation type="submission" date="2020-10" db="EMBL/GenBank/DDBJ databases">
        <authorList>
            <person name="Gilroy R."/>
        </authorList>
    </citation>
    <scope>NUCLEOTIDE SEQUENCE</scope>
    <source>
        <strain evidence="13">18911</strain>
    </source>
</reference>
<keyword evidence="7 11" id="KW-0274">FAD</keyword>
<feature type="domain" description="tRNA uridine 5-carboxymethylaminomethyl modification enzyme C-terminal subdomain" evidence="12">
    <location>
        <begin position="539"/>
        <end position="610"/>
    </location>
</feature>
<dbReference type="SMART" id="SM01228">
    <property type="entry name" value="GIDA_assoc_3"/>
    <property type="match status" value="1"/>
</dbReference>
<dbReference type="HAMAP" id="MF_00129">
    <property type="entry name" value="MnmG_GidA"/>
    <property type="match status" value="1"/>
</dbReference>